<proteinExistence type="inferred from homology"/>
<dbReference type="InterPro" id="IPR001328">
    <property type="entry name" value="Pept_tRNA_hydro"/>
</dbReference>
<protein>
    <recommendedName>
        <fullName evidence="1">peptidyl-tRNA hydrolase</fullName>
        <ecNumber evidence="1">3.1.1.29</ecNumber>
    </recommendedName>
</protein>
<evidence type="ECO:0000256" key="5">
    <source>
        <dbReference type="ARBA" id="ARBA00038063"/>
    </source>
</evidence>
<dbReference type="EC" id="3.1.1.29" evidence="1"/>
<reference evidence="6" key="1">
    <citation type="submission" date="2015-10" db="EMBL/GenBank/DDBJ databases">
        <authorList>
            <person name="Gilbert D.G."/>
        </authorList>
    </citation>
    <scope>NUCLEOTIDE SEQUENCE</scope>
</reference>
<dbReference type="PROSITE" id="PS01195">
    <property type="entry name" value="PEPT_TRNA_HYDROL_1"/>
    <property type="match status" value="1"/>
</dbReference>
<dbReference type="Pfam" id="PF01195">
    <property type="entry name" value="Pept_tRNA_hydro"/>
    <property type="match status" value="1"/>
</dbReference>
<dbReference type="Gene3D" id="3.40.50.1470">
    <property type="entry name" value="Peptidyl-tRNA hydrolase"/>
    <property type="match status" value="1"/>
</dbReference>
<keyword evidence="3 6" id="KW-0378">Hydrolase</keyword>
<evidence type="ECO:0000256" key="3">
    <source>
        <dbReference type="ARBA" id="ARBA00022801"/>
    </source>
</evidence>
<dbReference type="InterPro" id="IPR018171">
    <property type="entry name" value="Pept_tRNA_hydro_CS"/>
</dbReference>
<dbReference type="GO" id="GO:0004045">
    <property type="term" value="F:peptidyl-tRNA hydrolase activity"/>
    <property type="evidence" value="ECO:0007669"/>
    <property type="project" value="UniProtKB-EC"/>
</dbReference>
<accession>A0A160VJV0</accession>
<gene>
    <name evidence="6" type="ORF">MGWOODY_Mmi1067</name>
</gene>
<evidence type="ECO:0000313" key="6">
    <source>
        <dbReference type="EMBL" id="CUV09624.1"/>
    </source>
</evidence>
<organism evidence="6">
    <name type="scientific">hydrothermal vent metagenome</name>
    <dbReference type="NCBI Taxonomy" id="652676"/>
    <lineage>
        <taxon>unclassified sequences</taxon>
        <taxon>metagenomes</taxon>
        <taxon>ecological metagenomes</taxon>
    </lineage>
</organism>
<evidence type="ECO:0000256" key="4">
    <source>
        <dbReference type="ARBA" id="ARBA00022884"/>
    </source>
</evidence>
<comment type="similarity">
    <text evidence="5">Belongs to the PTH family.</text>
</comment>
<dbReference type="PANTHER" id="PTHR17224:SF1">
    <property type="entry name" value="PEPTIDYL-TRNA HYDROLASE"/>
    <property type="match status" value="1"/>
</dbReference>
<dbReference type="InterPro" id="IPR036416">
    <property type="entry name" value="Pept_tRNA_hydro_sf"/>
</dbReference>
<dbReference type="HAMAP" id="MF_00083">
    <property type="entry name" value="Pept_tRNA_hydro_bact"/>
    <property type="match status" value="1"/>
</dbReference>
<keyword evidence="4" id="KW-0694">RNA-binding</keyword>
<name>A0A160VJV0_9ZZZZ</name>
<dbReference type="NCBIfam" id="TIGR00447">
    <property type="entry name" value="pth"/>
    <property type="match status" value="1"/>
</dbReference>
<dbReference type="EMBL" id="FAXC01000278">
    <property type="protein sequence ID" value="CUV09624.1"/>
    <property type="molecule type" value="Genomic_DNA"/>
</dbReference>
<dbReference type="AlphaFoldDB" id="A0A160VJV0"/>
<evidence type="ECO:0000256" key="2">
    <source>
        <dbReference type="ARBA" id="ARBA00022555"/>
    </source>
</evidence>
<dbReference type="GO" id="GO:0000049">
    <property type="term" value="F:tRNA binding"/>
    <property type="evidence" value="ECO:0007669"/>
    <property type="project" value="UniProtKB-KW"/>
</dbReference>
<sequence length="184" mass="20436">MIAFVGLGNTGDTYANTKHNAGFWVADEWAQRHHLSFEPGKGDYVLAQHKRREVIVVKPTTGMNQSGSAVKDVALLWDLSPSEIYAIVDDVDLPLGTIRIRPKGGDGCHRGMENIIYHLQSDQFPRVRLGIGTNDTMRPAEHYVLKPFQPDDESEADAMIKRGADALDTLLTQGLNHTMNHFNA</sequence>
<dbReference type="PANTHER" id="PTHR17224">
    <property type="entry name" value="PEPTIDYL-TRNA HYDROLASE"/>
    <property type="match status" value="1"/>
</dbReference>
<dbReference type="CDD" id="cd00462">
    <property type="entry name" value="PTH"/>
    <property type="match status" value="1"/>
</dbReference>
<dbReference type="SUPFAM" id="SSF53178">
    <property type="entry name" value="Peptidyl-tRNA hydrolase-like"/>
    <property type="match status" value="1"/>
</dbReference>
<evidence type="ECO:0000256" key="1">
    <source>
        <dbReference type="ARBA" id="ARBA00013260"/>
    </source>
</evidence>
<keyword evidence="2" id="KW-0820">tRNA-binding</keyword>